<protein>
    <submittedName>
        <fullName evidence="1">Uncharacterized protein</fullName>
    </submittedName>
</protein>
<evidence type="ECO:0000313" key="1">
    <source>
        <dbReference type="EMBL" id="MAA19911.1"/>
    </source>
</evidence>
<proteinExistence type="predicted"/>
<sequence>MSAPLQTVASDIRILTSHQRTMSTTEVDMVHPFVAKSAVIQGRRHALSDMVNHSCSGGAPSEKTSSMEQGPLPTVCSSADGTKLRPVEVHSATARTCLNVPSPEPVVPVPEDIAQSPEEKAGNLSMEVMHNKLDCSDELCVLSVEPLAVVDDVLEDSLLSTITAPGMDHLSEGLSNQLELEFVKLRCDAPEWLEPVPDVPVPALELSLDRLSDPDEDYSEMEAMHLYDDEEGFFDLPDEFKLEDKHFKVFRDLCGVRLHQKHSVVVVPSMPPEFALPSLLDSGYLEDNFVDLEVIDKPIPRSELQCVPLD</sequence>
<name>A0A224YZ50_9ACAR</name>
<accession>A0A224YZ50</accession>
<reference evidence="1" key="1">
    <citation type="journal article" date="2017" name="Parasit. Vectors">
        <title>Sialotranscriptomics of Rhipicephalus zambeziensis reveals intricate expression profiles of secretory proteins and suggests tight temporal transcriptional regulation during blood-feeding.</title>
        <authorList>
            <person name="de Castro M.H."/>
            <person name="de Klerk D."/>
            <person name="Pienaar R."/>
            <person name="Rees D.J.G."/>
            <person name="Mans B.J."/>
        </authorList>
    </citation>
    <scope>NUCLEOTIDE SEQUENCE</scope>
    <source>
        <tissue evidence="1">Salivary glands</tissue>
    </source>
</reference>
<dbReference type="EMBL" id="GFPF01008765">
    <property type="protein sequence ID" value="MAA19911.1"/>
    <property type="molecule type" value="Transcribed_RNA"/>
</dbReference>
<organism evidence="1">
    <name type="scientific">Rhipicephalus zambeziensis</name>
    <dbReference type="NCBI Taxonomy" id="60191"/>
    <lineage>
        <taxon>Eukaryota</taxon>
        <taxon>Metazoa</taxon>
        <taxon>Ecdysozoa</taxon>
        <taxon>Arthropoda</taxon>
        <taxon>Chelicerata</taxon>
        <taxon>Arachnida</taxon>
        <taxon>Acari</taxon>
        <taxon>Parasitiformes</taxon>
        <taxon>Ixodida</taxon>
        <taxon>Ixodoidea</taxon>
        <taxon>Ixodidae</taxon>
        <taxon>Rhipicephalinae</taxon>
        <taxon>Rhipicephalus</taxon>
        <taxon>Rhipicephalus</taxon>
    </lineage>
</organism>
<dbReference type="AlphaFoldDB" id="A0A224YZ50"/>